<protein>
    <submittedName>
        <fullName evidence="2">LexA family transcriptional regulator</fullName>
    </submittedName>
</protein>
<dbReference type="Pfam" id="PF00717">
    <property type="entry name" value="Peptidase_S24"/>
    <property type="match status" value="1"/>
</dbReference>
<dbReference type="InterPro" id="IPR001387">
    <property type="entry name" value="Cro/C1-type_HTH"/>
</dbReference>
<gene>
    <name evidence="2" type="ORF">IOD40_05560</name>
</gene>
<dbReference type="Gene3D" id="1.10.260.40">
    <property type="entry name" value="lambda repressor-like DNA-binding domains"/>
    <property type="match status" value="1"/>
</dbReference>
<evidence type="ECO:0000313" key="3">
    <source>
        <dbReference type="Proteomes" id="UP000601789"/>
    </source>
</evidence>
<dbReference type="Gene3D" id="2.10.109.10">
    <property type="entry name" value="Umud Fragment, subunit A"/>
    <property type="match status" value="1"/>
</dbReference>
<dbReference type="CDD" id="cd06529">
    <property type="entry name" value="S24_LexA-like"/>
    <property type="match status" value="1"/>
</dbReference>
<dbReference type="CDD" id="cd00093">
    <property type="entry name" value="HTH_XRE"/>
    <property type="match status" value="1"/>
</dbReference>
<dbReference type="InterPro" id="IPR036286">
    <property type="entry name" value="LexA/Signal_pep-like_sf"/>
</dbReference>
<keyword evidence="3" id="KW-1185">Reference proteome</keyword>
<reference evidence="2 3" key="1">
    <citation type="submission" date="2020-10" db="EMBL/GenBank/DDBJ databases">
        <title>Aquamicrobium zhengzhouensis sp. nov., a exopolysaccharide producing bacterium isolated from farmland soil.</title>
        <authorList>
            <person name="Wang X."/>
        </authorList>
    </citation>
    <scope>NUCLEOTIDE SEQUENCE [LARGE SCALE GENOMIC DNA]</scope>
    <source>
        <strain evidence="3">cd-1</strain>
    </source>
</reference>
<comment type="caution">
    <text evidence="2">The sequence shown here is derived from an EMBL/GenBank/DDBJ whole genome shotgun (WGS) entry which is preliminary data.</text>
</comment>
<proteinExistence type="predicted"/>
<dbReference type="SUPFAM" id="SSF47413">
    <property type="entry name" value="lambda repressor-like DNA-binding domains"/>
    <property type="match status" value="1"/>
</dbReference>
<organism evidence="2 3">
    <name type="scientific">Aquamicrobium zhengzhouense</name>
    <dbReference type="NCBI Taxonomy" id="2781738"/>
    <lineage>
        <taxon>Bacteria</taxon>
        <taxon>Pseudomonadati</taxon>
        <taxon>Pseudomonadota</taxon>
        <taxon>Alphaproteobacteria</taxon>
        <taxon>Hyphomicrobiales</taxon>
        <taxon>Phyllobacteriaceae</taxon>
        <taxon>Aquamicrobium</taxon>
    </lineage>
</organism>
<sequence length="218" mass="23774">MLKDVLSRIDKRLRALGLSESAAAKKSGLSDSAIRNIRRAVEKDPHKTGGVTSSTLAKLAPTLKTSVAWLLEEAGPEIVEGNVVDHSFVPAKLISWVSAGALSLPEQAHDDELEYAPTVYAPDLDPAGDWIALRVDGDSMNRISPHDSIIFVNRKDKRLVPNACYIIGDGEGGATYKRFRPPNTWEPVSTNPQHQPFVLPHGVEPDIIGRVRKTILAM</sequence>
<evidence type="ECO:0000259" key="1">
    <source>
        <dbReference type="Pfam" id="PF00717"/>
    </source>
</evidence>
<dbReference type="SUPFAM" id="SSF51306">
    <property type="entry name" value="LexA/Signal peptidase"/>
    <property type="match status" value="1"/>
</dbReference>
<dbReference type="InterPro" id="IPR039418">
    <property type="entry name" value="LexA-like"/>
</dbReference>
<feature type="domain" description="Peptidase S24/S26A/S26B/S26C" evidence="1">
    <location>
        <begin position="93"/>
        <end position="211"/>
    </location>
</feature>
<dbReference type="InterPro" id="IPR015927">
    <property type="entry name" value="Peptidase_S24_S26A/B/C"/>
</dbReference>
<dbReference type="InterPro" id="IPR010982">
    <property type="entry name" value="Lambda_DNA-bd_dom_sf"/>
</dbReference>
<accession>A0ABS0SA24</accession>
<dbReference type="Proteomes" id="UP000601789">
    <property type="component" value="Unassembled WGS sequence"/>
</dbReference>
<evidence type="ECO:0000313" key="2">
    <source>
        <dbReference type="EMBL" id="MBI1620128.1"/>
    </source>
</evidence>
<name>A0ABS0SA24_9HYPH</name>
<dbReference type="EMBL" id="JADGMQ010000002">
    <property type="protein sequence ID" value="MBI1620128.1"/>
    <property type="molecule type" value="Genomic_DNA"/>
</dbReference>